<sequence>MAGPLKVAVLDDYFGFAGPIFQKLDPSKFEVTIFKDTLLPYNHPKTPQDEKDKLAERLEPFPIICTMRERTPFPRDLISRLPRLKLLLTTGTRNKGLDLDAFKDHGIPVAGAVSSGDSTTQHCVALILALARNIVPDDRSVKTGGWQTGVAVRLSGAVLGVVGLGRLGAAVAKIMHTAFGMKVIAWSTNLTQEKADEQAREADLPVSGVDGEKTFKVVSKEELYRQSDVVSVHVVLSDRSRGMITKKELELMKPEALFINTSRGPLVVDKDLQDTLEQGKIRAAAIDVFELEPLPLNSPWRTTNWGEDGRGEVILTPHTGYAEKETFAKWYEEQVANILRWEKGEPLAHVMA</sequence>
<evidence type="ECO:0000256" key="3">
    <source>
        <dbReference type="ARBA" id="ARBA00023002"/>
    </source>
</evidence>
<dbReference type="PANTHER" id="PTHR42789">
    <property type="entry name" value="D-ISOMER SPECIFIC 2-HYDROXYACID DEHYDROGENASE FAMILY PROTEIN (AFU_ORTHOLOGUE AFUA_6G10090)"/>
    <property type="match status" value="1"/>
</dbReference>
<evidence type="ECO:0000256" key="1">
    <source>
        <dbReference type="ARBA" id="ARBA00005854"/>
    </source>
</evidence>
<dbReference type="PANTHER" id="PTHR42789:SF1">
    <property type="entry name" value="D-ISOMER SPECIFIC 2-HYDROXYACID DEHYDROGENASE FAMILY PROTEIN (AFU_ORTHOLOGUE AFUA_6G10090)"/>
    <property type="match status" value="1"/>
</dbReference>
<keyword evidence="2" id="KW-0028">Amino-acid biosynthesis</keyword>
<feature type="domain" description="D-isomer specific 2-hydroxyacid dehydrogenase catalytic" evidence="6">
    <location>
        <begin position="43"/>
        <end position="351"/>
    </location>
</feature>
<organism evidence="8 9">
    <name type="scientific">Diaporthe ampelina</name>
    <dbReference type="NCBI Taxonomy" id="1214573"/>
    <lineage>
        <taxon>Eukaryota</taxon>
        <taxon>Fungi</taxon>
        <taxon>Dikarya</taxon>
        <taxon>Ascomycota</taxon>
        <taxon>Pezizomycotina</taxon>
        <taxon>Sordariomycetes</taxon>
        <taxon>Sordariomycetidae</taxon>
        <taxon>Diaporthales</taxon>
        <taxon>Diaporthaceae</taxon>
        <taxon>Diaporthe</taxon>
    </lineage>
</organism>
<dbReference type="SUPFAM" id="SSF52283">
    <property type="entry name" value="Formate/glycerate dehydrogenase catalytic domain-like"/>
    <property type="match status" value="1"/>
</dbReference>
<comment type="caution">
    <text evidence="8">The sequence shown here is derived from an EMBL/GenBank/DDBJ whole genome shotgun (WGS) entry which is preliminary data.</text>
</comment>
<dbReference type="InterPro" id="IPR006140">
    <property type="entry name" value="D-isomer_DH_NAD-bd"/>
</dbReference>
<dbReference type="GO" id="GO:0008652">
    <property type="term" value="P:amino acid biosynthetic process"/>
    <property type="evidence" value="ECO:0007669"/>
    <property type="project" value="UniProtKB-KW"/>
</dbReference>
<keyword evidence="4" id="KW-0520">NAD</keyword>
<keyword evidence="3 5" id="KW-0560">Oxidoreductase</keyword>
<dbReference type="InterPro" id="IPR029752">
    <property type="entry name" value="D-isomer_DH_CS1"/>
</dbReference>
<dbReference type="GO" id="GO:0051287">
    <property type="term" value="F:NAD binding"/>
    <property type="evidence" value="ECO:0007669"/>
    <property type="project" value="InterPro"/>
</dbReference>
<dbReference type="SUPFAM" id="SSF51735">
    <property type="entry name" value="NAD(P)-binding Rossmann-fold domains"/>
    <property type="match status" value="1"/>
</dbReference>
<dbReference type="EMBL" id="LCUC01000266">
    <property type="protein sequence ID" value="KKY33026.1"/>
    <property type="molecule type" value="Genomic_DNA"/>
</dbReference>
<reference evidence="8 9" key="2">
    <citation type="submission" date="2015-05" db="EMBL/GenBank/DDBJ databases">
        <authorList>
            <person name="Morales-Cruz A."/>
            <person name="Amrine K.C."/>
            <person name="Cantu D."/>
        </authorList>
    </citation>
    <scope>NUCLEOTIDE SEQUENCE [LARGE SCALE GENOMIC DNA]</scope>
    <source>
        <strain evidence="8">DA912</strain>
    </source>
</reference>
<dbReference type="AlphaFoldDB" id="A0A0G2FFW9"/>
<dbReference type="InterPro" id="IPR050857">
    <property type="entry name" value="D-2-hydroxyacid_DH"/>
</dbReference>
<evidence type="ECO:0000259" key="7">
    <source>
        <dbReference type="Pfam" id="PF02826"/>
    </source>
</evidence>
<dbReference type="Pfam" id="PF00389">
    <property type="entry name" value="2-Hacid_dh"/>
    <property type="match status" value="1"/>
</dbReference>
<evidence type="ECO:0000259" key="6">
    <source>
        <dbReference type="Pfam" id="PF00389"/>
    </source>
</evidence>
<proteinExistence type="inferred from homology"/>
<dbReference type="InterPro" id="IPR036291">
    <property type="entry name" value="NAD(P)-bd_dom_sf"/>
</dbReference>
<gene>
    <name evidence="8" type="ORF">UCDDA912_g06996</name>
</gene>
<accession>A0A0G2FFW9</accession>
<dbReference type="InterPro" id="IPR006139">
    <property type="entry name" value="D-isomer_2_OHA_DH_cat_dom"/>
</dbReference>
<protein>
    <submittedName>
        <fullName evidence="8">Putative d-isomer-specific 2-hydroxyacid dehydrogenase-like protein</fullName>
    </submittedName>
</protein>
<evidence type="ECO:0000313" key="9">
    <source>
        <dbReference type="Proteomes" id="UP000034680"/>
    </source>
</evidence>
<dbReference type="OrthoDB" id="298012at2759"/>
<keyword evidence="9" id="KW-1185">Reference proteome</keyword>
<evidence type="ECO:0000256" key="2">
    <source>
        <dbReference type="ARBA" id="ARBA00022605"/>
    </source>
</evidence>
<evidence type="ECO:0000256" key="4">
    <source>
        <dbReference type="ARBA" id="ARBA00023027"/>
    </source>
</evidence>
<evidence type="ECO:0000256" key="5">
    <source>
        <dbReference type="RuleBase" id="RU003719"/>
    </source>
</evidence>
<dbReference type="GO" id="GO:0016616">
    <property type="term" value="F:oxidoreductase activity, acting on the CH-OH group of donors, NAD or NADP as acceptor"/>
    <property type="evidence" value="ECO:0007669"/>
    <property type="project" value="InterPro"/>
</dbReference>
<dbReference type="Proteomes" id="UP000034680">
    <property type="component" value="Unassembled WGS sequence"/>
</dbReference>
<name>A0A0G2FFW9_9PEZI</name>
<dbReference type="Gene3D" id="3.40.50.720">
    <property type="entry name" value="NAD(P)-binding Rossmann-like Domain"/>
    <property type="match status" value="2"/>
</dbReference>
<evidence type="ECO:0000313" key="8">
    <source>
        <dbReference type="EMBL" id="KKY33026.1"/>
    </source>
</evidence>
<comment type="similarity">
    <text evidence="1 5">Belongs to the D-isomer specific 2-hydroxyacid dehydrogenase family.</text>
</comment>
<feature type="domain" description="D-isomer specific 2-hydroxyacid dehydrogenase NAD-binding" evidence="7">
    <location>
        <begin position="124"/>
        <end position="320"/>
    </location>
</feature>
<reference evidence="8 9" key="1">
    <citation type="submission" date="2015-05" db="EMBL/GenBank/DDBJ databases">
        <title>Distinctive expansion of gene families associated with plant cell wall degradation and secondary metabolism in the genomes of grapevine trunk pathogens.</title>
        <authorList>
            <person name="Lawrence D.P."/>
            <person name="Travadon R."/>
            <person name="Rolshausen P.E."/>
            <person name="Baumgartner K."/>
        </authorList>
    </citation>
    <scope>NUCLEOTIDE SEQUENCE [LARGE SCALE GENOMIC DNA]</scope>
    <source>
        <strain evidence="8">DA912</strain>
    </source>
</reference>
<dbReference type="CDD" id="cd12169">
    <property type="entry name" value="PGDH_like_1"/>
    <property type="match status" value="1"/>
</dbReference>
<dbReference type="Pfam" id="PF02826">
    <property type="entry name" value="2-Hacid_dh_C"/>
    <property type="match status" value="1"/>
</dbReference>
<dbReference type="STRING" id="1214573.A0A0G2FFW9"/>
<dbReference type="PROSITE" id="PS00065">
    <property type="entry name" value="D_2_HYDROXYACID_DH_1"/>
    <property type="match status" value="1"/>
</dbReference>